<feature type="compositionally biased region" description="Basic and acidic residues" evidence="7">
    <location>
        <begin position="39"/>
        <end position="49"/>
    </location>
</feature>
<dbReference type="InterPro" id="IPR020905">
    <property type="entry name" value="NdhO"/>
</dbReference>
<name>A0A9R0RZC9_TRITD</name>
<evidence type="ECO:0000256" key="4">
    <source>
        <dbReference type="ARBA" id="ARBA00022967"/>
    </source>
</evidence>
<evidence type="ECO:0000313" key="9">
    <source>
        <dbReference type="Proteomes" id="UP000324705"/>
    </source>
</evidence>
<keyword evidence="5" id="KW-0520">NAD</keyword>
<protein>
    <submittedName>
        <fullName evidence="8">Uncharacterized protein</fullName>
    </submittedName>
</protein>
<dbReference type="EMBL" id="LT934115">
    <property type="protein sequence ID" value="VAH69638.1"/>
    <property type="molecule type" value="Genomic_DNA"/>
</dbReference>
<sequence length="144" mass="16230">MALLASPHLVFPAQPPVSSSQRSMSLQSSALRGQQQAEADERRQKDPTMKKGQIVRVEKEKYLNSINYLSVGHPPFYKGLDYIYEDRGEAINFADPRLYNISTAGFSLLIAKLSSIAWVGIPTPPAWLPTYMLIKSDKLDYERI</sequence>
<dbReference type="Pfam" id="PF11910">
    <property type="entry name" value="NdhO"/>
    <property type="match status" value="1"/>
</dbReference>
<reference evidence="8 9" key="1">
    <citation type="submission" date="2017-09" db="EMBL/GenBank/DDBJ databases">
        <authorList>
            <consortium name="International Durum Wheat Genome Sequencing Consortium (IDWGSC)"/>
            <person name="Milanesi L."/>
        </authorList>
    </citation>
    <scope>NUCLEOTIDE SEQUENCE [LARGE SCALE GENOMIC DNA]</scope>
    <source>
        <strain evidence="9">cv. Svevo</strain>
    </source>
</reference>
<dbReference type="AlphaFoldDB" id="A0A9R0RZC9"/>
<keyword evidence="2" id="KW-0521">NADP</keyword>
<keyword evidence="1" id="KW-0874">Quinone</keyword>
<dbReference type="GO" id="GO:0005886">
    <property type="term" value="C:plasma membrane"/>
    <property type="evidence" value="ECO:0007669"/>
    <property type="project" value="InterPro"/>
</dbReference>
<organism evidence="8 9">
    <name type="scientific">Triticum turgidum subsp. durum</name>
    <name type="common">Durum wheat</name>
    <name type="synonym">Triticum durum</name>
    <dbReference type="NCBI Taxonomy" id="4567"/>
    <lineage>
        <taxon>Eukaryota</taxon>
        <taxon>Viridiplantae</taxon>
        <taxon>Streptophyta</taxon>
        <taxon>Embryophyta</taxon>
        <taxon>Tracheophyta</taxon>
        <taxon>Spermatophyta</taxon>
        <taxon>Magnoliopsida</taxon>
        <taxon>Liliopsida</taxon>
        <taxon>Poales</taxon>
        <taxon>Poaceae</taxon>
        <taxon>BOP clade</taxon>
        <taxon>Pooideae</taxon>
        <taxon>Triticodae</taxon>
        <taxon>Triticeae</taxon>
        <taxon>Triticinae</taxon>
        <taxon>Triticum</taxon>
    </lineage>
</organism>
<evidence type="ECO:0000256" key="2">
    <source>
        <dbReference type="ARBA" id="ARBA00022857"/>
    </source>
</evidence>
<evidence type="ECO:0000256" key="6">
    <source>
        <dbReference type="ARBA" id="ARBA00023136"/>
    </source>
</evidence>
<evidence type="ECO:0000313" key="8">
    <source>
        <dbReference type="EMBL" id="VAH69638.1"/>
    </source>
</evidence>
<keyword evidence="6" id="KW-0472">Membrane</keyword>
<evidence type="ECO:0000256" key="3">
    <source>
        <dbReference type="ARBA" id="ARBA00022957"/>
    </source>
</evidence>
<gene>
    <name evidence="8" type="ORF">TRITD_3Av1G274660</name>
</gene>
<evidence type="ECO:0000256" key="5">
    <source>
        <dbReference type="ARBA" id="ARBA00023027"/>
    </source>
</evidence>
<dbReference type="Gramene" id="TRITD3Av1G274660.1">
    <property type="protein sequence ID" value="TRITD3Av1G274660.1"/>
    <property type="gene ID" value="TRITD3Av1G274660"/>
</dbReference>
<feature type="compositionally biased region" description="Low complexity" evidence="7">
    <location>
        <begin position="18"/>
        <end position="32"/>
    </location>
</feature>
<dbReference type="PANTHER" id="PTHR36728">
    <property type="entry name" value="NAD(P)H-QUINONE OXIDOREDUCTASE SUBUNIT O, CHLOROPLASTIC"/>
    <property type="match status" value="1"/>
</dbReference>
<proteinExistence type="predicted"/>
<evidence type="ECO:0000256" key="1">
    <source>
        <dbReference type="ARBA" id="ARBA00022719"/>
    </source>
</evidence>
<feature type="region of interest" description="Disordered" evidence="7">
    <location>
        <begin position="14"/>
        <end position="51"/>
    </location>
</feature>
<keyword evidence="9" id="KW-1185">Reference proteome</keyword>
<accession>A0A9R0RZC9</accession>
<dbReference type="PANTHER" id="PTHR36728:SF2">
    <property type="entry name" value="NAD(P)H-QUINONE OXIDOREDUCTASE SUBUNIT O, CHLOROPLASTIC"/>
    <property type="match status" value="1"/>
</dbReference>
<keyword evidence="4" id="KW-1278">Translocase</keyword>
<dbReference type="GO" id="GO:0016655">
    <property type="term" value="F:oxidoreductase activity, acting on NAD(P)H, quinone or similar compound as acceptor"/>
    <property type="evidence" value="ECO:0007669"/>
    <property type="project" value="InterPro"/>
</dbReference>
<keyword evidence="3" id="KW-0618">Plastoquinone</keyword>
<dbReference type="GO" id="GO:0048038">
    <property type="term" value="F:quinone binding"/>
    <property type="evidence" value="ECO:0007669"/>
    <property type="project" value="UniProtKB-KW"/>
</dbReference>
<evidence type="ECO:0000256" key="7">
    <source>
        <dbReference type="SAM" id="MobiDB-lite"/>
    </source>
</evidence>
<dbReference type="Proteomes" id="UP000324705">
    <property type="component" value="Chromosome 3A"/>
</dbReference>